<dbReference type="RefSeq" id="WP_163304041.1">
    <property type="nucleotide sequence ID" value="NZ_JAAGRQ010000182.1"/>
</dbReference>
<comment type="caution">
    <text evidence="4">The sequence shown here is derived from an EMBL/GenBank/DDBJ whole genome shotgun (WGS) entry which is preliminary data.</text>
</comment>
<evidence type="ECO:0000313" key="4">
    <source>
        <dbReference type="EMBL" id="NDY58985.1"/>
    </source>
</evidence>
<dbReference type="InterPro" id="IPR014320">
    <property type="entry name" value="Phageshock_PspC"/>
</dbReference>
<feature type="domain" description="Phage shock protein PspC N-terminal" evidence="3">
    <location>
        <begin position="11"/>
        <end position="66"/>
    </location>
</feature>
<gene>
    <name evidence="4" type="primary">pspC</name>
    <name evidence="4" type="ORF">G3N56_19790</name>
</gene>
<accession>A0A7K3NT76</accession>
<evidence type="ECO:0000313" key="5">
    <source>
        <dbReference type="Proteomes" id="UP000469724"/>
    </source>
</evidence>
<evidence type="ECO:0000256" key="1">
    <source>
        <dbReference type="SAM" id="Coils"/>
    </source>
</evidence>
<evidence type="ECO:0000256" key="2">
    <source>
        <dbReference type="SAM" id="Phobius"/>
    </source>
</evidence>
<sequence>MRHVSELKYHKLYRARDGRLLGVCKGLARYLDVPVTWVRLGVVFLAVFSGVWPVIGAYILAGFLLRPEPVLAPGSDDERDFYSRFAANKKSGREELKRRFERLSRRIRRMEDVVTSKEYDWERRFRDR</sequence>
<dbReference type="AlphaFoldDB" id="A0A7K3NT76"/>
<dbReference type="InterPro" id="IPR007168">
    <property type="entry name" value="Phageshock_PspC_N"/>
</dbReference>
<keyword evidence="5" id="KW-1185">Reference proteome</keyword>
<keyword evidence="2" id="KW-0472">Membrane</keyword>
<dbReference type="Pfam" id="PF04024">
    <property type="entry name" value="PspC"/>
    <property type="match status" value="1"/>
</dbReference>
<dbReference type="EMBL" id="JAAGRQ010000182">
    <property type="protein sequence ID" value="NDY58985.1"/>
    <property type="molecule type" value="Genomic_DNA"/>
</dbReference>
<feature type="coiled-coil region" evidence="1">
    <location>
        <begin position="86"/>
        <end position="113"/>
    </location>
</feature>
<organism evidence="4 5">
    <name type="scientific">Desulfolutivibrio sulfodismutans</name>
    <dbReference type="NCBI Taxonomy" id="63561"/>
    <lineage>
        <taxon>Bacteria</taxon>
        <taxon>Pseudomonadati</taxon>
        <taxon>Thermodesulfobacteriota</taxon>
        <taxon>Desulfovibrionia</taxon>
        <taxon>Desulfovibrionales</taxon>
        <taxon>Desulfovibrionaceae</taxon>
        <taxon>Desulfolutivibrio</taxon>
    </lineage>
</organism>
<dbReference type="Proteomes" id="UP000469724">
    <property type="component" value="Unassembled WGS sequence"/>
</dbReference>
<evidence type="ECO:0000259" key="3">
    <source>
        <dbReference type="Pfam" id="PF04024"/>
    </source>
</evidence>
<reference evidence="4 5" key="1">
    <citation type="submission" date="2020-02" db="EMBL/GenBank/DDBJ databases">
        <title>Comparative genomics of sulfur disproportionating microorganisms.</title>
        <authorList>
            <person name="Ward L.M."/>
            <person name="Bertran E."/>
            <person name="Johnston D.T."/>
        </authorList>
    </citation>
    <scope>NUCLEOTIDE SEQUENCE [LARGE SCALE GENOMIC DNA]</scope>
    <source>
        <strain evidence="4 5">DSM 3696</strain>
    </source>
</reference>
<keyword evidence="2" id="KW-0812">Transmembrane</keyword>
<dbReference type="NCBIfam" id="TIGR02978">
    <property type="entry name" value="phageshock_pspC"/>
    <property type="match status" value="1"/>
</dbReference>
<keyword evidence="2" id="KW-1133">Transmembrane helix</keyword>
<keyword evidence="1" id="KW-0175">Coiled coil</keyword>
<protein>
    <submittedName>
        <fullName evidence="4">Envelope stress response membrane protein PspC</fullName>
    </submittedName>
</protein>
<name>A0A7K3NT76_9BACT</name>
<feature type="transmembrane region" description="Helical" evidence="2">
    <location>
        <begin position="37"/>
        <end position="65"/>
    </location>
</feature>
<proteinExistence type="predicted"/>